<dbReference type="PANTHER" id="PTHR47926:SF344">
    <property type="entry name" value="OS07G0636900 PROTEIN"/>
    <property type="match status" value="1"/>
</dbReference>
<dbReference type="PANTHER" id="PTHR47926">
    <property type="entry name" value="PENTATRICOPEPTIDE REPEAT-CONTAINING PROTEIN"/>
    <property type="match status" value="1"/>
</dbReference>
<reference evidence="4 5" key="1">
    <citation type="submission" date="2019-09" db="EMBL/GenBank/DDBJ databases">
        <title>A chromosome-level genome assembly of the Chinese tupelo Nyssa sinensis.</title>
        <authorList>
            <person name="Yang X."/>
            <person name="Kang M."/>
            <person name="Yang Y."/>
            <person name="Xiong H."/>
            <person name="Wang M."/>
            <person name="Zhang Z."/>
            <person name="Wang Z."/>
            <person name="Wu H."/>
            <person name="Ma T."/>
            <person name="Liu J."/>
            <person name="Xi Z."/>
        </authorList>
    </citation>
    <scope>NUCLEOTIDE SEQUENCE [LARGE SCALE GENOMIC DNA]</scope>
    <source>
        <strain evidence="4">J267</strain>
        <tissue evidence="4">Leaf</tissue>
    </source>
</reference>
<keyword evidence="3" id="KW-0472">Membrane</keyword>
<evidence type="ECO:0000313" key="5">
    <source>
        <dbReference type="Proteomes" id="UP000325577"/>
    </source>
</evidence>
<dbReference type="NCBIfam" id="TIGR00756">
    <property type="entry name" value="PPR"/>
    <property type="match status" value="4"/>
</dbReference>
<accession>A0A5J5C579</accession>
<dbReference type="Pfam" id="PF20431">
    <property type="entry name" value="E_motif"/>
    <property type="match status" value="1"/>
</dbReference>
<dbReference type="FunFam" id="1.25.40.10:FF:000878">
    <property type="entry name" value="Pentatricopeptide repeat-containing protein"/>
    <property type="match status" value="1"/>
</dbReference>
<keyword evidence="1" id="KW-0677">Repeat</keyword>
<dbReference type="Proteomes" id="UP000325577">
    <property type="component" value="Linkage Group LG0"/>
</dbReference>
<dbReference type="Pfam" id="PF13041">
    <property type="entry name" value="PPR_2"/>
    <property type="match status" value="1"/>
</dbReference>
<keyword evidence="5" id="KW-1185">Reference proteome</keyword>
<dbReference type="InterPro" id="IPR002885">
    <property type="entry name" value="PPR_rpt"/>
</dbReference>
<feature type="repeat" description="PPR" evidence="2">
    <location>
        <begin position="182"/>
        <end position="216"/>
    </location>
</feature>
<dbReference type="InterPro" id="IPR046960">
    <property type="entry name" value="PPR_At4g14850-like_plant"/>
</dbReference>
<dbReference type="EMBL" id="CM018031">
    <property type="protein sequence ID" value="KAA8549994.1"/>
    <property type="molecule type" value="Genomic_DNA"/>
</dbReference>
<dbReference type="PROSITE" id="PS51375">
    <property type="entry name" value="PPR"/>
    <property type="match status" value="4"/>
</dbReference>
<evidence type="ECO:0008006" key="6">
    <source>
        <dbReference type="Google" id="ProtNLM"/>
    </source>
</evidence>
<keyword evidence="3" id="KW-1133">Transmembrane helix</keyword>
<feature type="transmembrane region" description="Helical" evidence="3">
    <location>
        <begin position="51"/>
        <end position="68"/>
    </location>
</feature>
<dbReference type="Gene3D" id="1.25.40.10">
    <property type="entry name" value="Tetratricopeptide repeat domain"/>
    <property type="match status" value="2"/>
</dbReference>
<dbReference type="InterPro" id="IPR011990">
    <property type="entry name" value="TPR-like_helical_dom_sf"/>
</dbReference>
<dbReference type="AlphaFoldDB" id="A0A5J5C579"/>
<gene>
    <name evidence="4" type="ORF">F0562_001678</name>
</gene>
<dbReference type="FunFam" id="1.25.40.10:FF:000344">
    <property type="entry name" value="Pentatricopeptide repeat-containing protein"/>
    <property type="match status" value="1"/>
</dbReference>
<evidence type="ECO:0000313" key="4">
    <source>
        <dbReference type="EMBL" id="KAA8549994.1"/>
    </source>
</evidence>
<dbReference type="InterPro" id="IPR046848">
    <property type="entry name" value="E_motif"/>
</dbReference>
<feature type="repeat" description="PPR" evidence="2">
    <location>
        <begin position="217"/>
        <end position="251"/>
    </location>
</feature>
<feature type="repeat" description="PPR" evidence="2">
    <location>
        <begin position="81"/>
        <end position="115"/>
    </location>
</feature>
<keyword evidence="3" id="KW-0812">Transmembrane</keyword>
<feature type="repeat" description="PPR" evidence="2">
    <location>
        <begin position="318"/>
        <end position="352"/>
    </location>
</feature>
<proteinExistence type="predicted"/>
<evidence type="ECO:0000256" key="1">
    <source>
        <dbReference type="ARBA" id="ARBA00022737"/>
    </source>
</evidence>
<dbReference type="GO" id="GO:0009451">
    <property type="term" value="P:RNA modification"/>
    <property type="evidence" value="ECO:0007669"/>
    <property type="project" value="InterPro"/>
</dbReference>
<sequence length="375" mass="40943">MELFLQMKKSDVQPDVFTLPLVLRACAGSGGTNFGVSAHGSCVKMGIEKNLFVASALVFMYVTFGRVFDARVVFDGMPDRDAVLWTAMLAGYAQHGEPMLGLYMFRKMVDVGVELDGVVMVSLLSICGQLGWLKHGKSVHGWCMRRCLGLGLSLGNALADMYVKCSALSYAHKVFNKMTAKDVISWSALIIGYGLGGCVDTALELFNLMCTQGVKPNEVTFLGVLSACVHGGMVDRARCYFKMMKNYGVVAELKHYACMVDCLGRAGLLEEAERFIEEMPVEPDGAVLGALAGGCRVHCNVEVGERIAKKLIGLEPERAGYYVLLANIYADAGRFDDAERVWDFMKQRNVSKVPGCSLIESKKGLQVMVNALFSK</sequence>
<dbReference type="Pfam" id="PF01535">
    <property type="entry name" value="PPR"/>
    <property type="match status" value="2"/>
</dbReference>
<dbReference type="OrthoDB" id="185373at2759"/>
<evidence type="ECO:0000256" key="2">
    <source>
        <dbReference type="PROSITE-ProRule" id="PRU00708"/>
    </source>
</evidence>
<organism evidence="4 5">
    <name type="scientific">Nyssa sinensis</name>
    <dbReference type="NCBI Taxonomy" id="561372"/>
    <lineage>
        <taxon>Eukaryota</taxon>
        <taxon>Viridiplantae</taxon>
        <taxon>Streptophyta</taxon>
        <taxon>Embryophyta</taxon>
        <taxon>Tracheophyta</taxon>
        <taxon>Spermatophyta</taxon>
        <taxon>Magnoliopsida</taxon>
        <taxon>eudicotyledons</taxon>
        <taxon>Gunneridae</taxon>
        <taxon>Pentapetalae</taxon>
        <taxon>asterids</taxon>
        <taxon>Cornales</taxon>
        <taxon>Nyssaceae</taxon>
        <taxon>Nyssa</taxon>
    </lineage>
</organism>
<protein>
    <recommendedName>
        <fullName evidence="6">Pentatricopeptide repeat-containing protein</fullName>
    </recommendedName>
</protein>
<name>A0A5J5C579_9ASTE</name>
<evidence type="ECO:0000256" key="3">
    <source>
        <dbReference type="SAM" id="Phobius"/>
    </source>
</evidence>
<dbReference type="GO" id="GO:0003723">
    <property type="term" value="F:RNA binding"/>
    <property type="evidence" value="ECO:0007669"/>
    <property type="project" value="InterPro"/>
</dbReference>